<evidence type="ECO:0000256" key="1">
    <source>
        <dbReference type="SAM" id="MobiDB-lite"/>
    </source>
</evidence>
<keyword evidence="3" id="KW-1185">Reference proteome</keyword>
<evidence type="ECO:0000313" key="3">
    <source>
        <dbReference type="Proteomes" id="UP000035721"/>
    </source>
</evidence>
<dbReference type="STRING" id="1194083.BN12_60034"/>
<protein>
    <submittedName>
        <fullName evidence="2">Uncharacterized protein</fullName>
    </submittedName>
</protein>
<feature type="region of interest" description="Disordered" evidence="1">
    <location>
        <begin position="105"/>
        <end position="137"/>
    </location>
</feature>
<dbReference type="Proteomes" id="UP000035721">
    <property type="component" value="Unassembled WGS sequence"/>
</dbReference>
<sequence>MLAPHPFTMIGIHLLRYWAYRACFALVCSSASHGTGFVPDIEVHLPRTGHQTPPTNGVVSLTSHEYEACCVSFAQLTLRTWQGLTRYRACCRSGLSDTCSRYGERSSGLDATGTGGGHGDWYRNRVDPSHLEPGNRL</sequence>
<proteinExistence type="predicted"/>
<comment type="caution">
    <text evidence="2">The sequence shown here is derived from an EMBL/GenBank/DDBJ whole genome shotgun (WGS) entry which is preliminary data.</text>
</comment>
<evidence type="ECO:0000313" key="2">
    <source>
        <dbReference type="EMBL" id="CCH79828.1"/>
    </source>
</evidence>
<gene>
    <name evidence="2" type="ORF">BN12_60034</name>
</gene>
<feature type="compositionally biased region" description="Basic and acidic residues" evidence="1">
    <location>
        <begin position="120"/>
        <end position="137"/>
    </location>
</feature>
<dbReference type="AlphaFoldDB" id="A0A077M0K7"/>
<organism evidence="2 3">
    <name type="scientific">Nostocoides japonicum T1-X7</name>
    <dbReference type="NCBI Taxonomy" id="1194083"/>
    <lineage>
        <taxon>Bacteria</taxon>
        <taxon>Bacillati</taxon>
        <taxon>Actinomycetota</taxon>
        <taxon>Actinomycetes</taxon>
        <taxon>Micrococcales</taxon>
        <taxon>Intrasporangiaceae</taxon>
        <taxon>Nostocoides</taxon>
    </lineage>
</organism>
<reference evidence="2 3" key="1">
    <citation type="journal article" date="2013" name="ISME J.">
        <title>A metabolic model for members of the genus Tetrasphaera involved in enhanced biological phosphorus removal.</title>
        <authorList>
            <person name="Kristiansen R."/>
            <person name="Nguyen H.T.T."/>
            <person name="Saunders A.M."/>
            <person name="Nielsen J.L."/>
            <person name="Wimmer R."/>
            <person name="Le V.Q."/>
            <person name="McIlroy S.J."/>
            <person name="Petrovski S."/>
            <person name="Seviour R.J."/>
            <person name="Calteau A."/>
            <person name="Nielsen K.L."/>
            <person name="Nielsen P.H."/>
        </authorList>
    </citation>
    <scope>NUCLEOTIDE SEQUENCE [LARGE SCALE GENOMIC DNA]</scope>
    <source>
        <strain evidence="2 3">T1-X7</strain>
    </source>
</reference>
<name>A0A077M0K7_9MICO</name>
<dbReference type="EMBL" id="CAJB01000392">
    <property type="protein sequence ID" value="CCH79828.1"/>
    <property type="molecule type" value="Genomic_DNA"/>
</dbReference>
<accession>A0A077M0K7</accession>